<dbReference type="PROSITE" id="PS50928">
    <property type="entry name" value="ABC_TM1"/>
    <property type="match status" value="1"/>
</dbReference>
<dbReference type="PANTHER" id="PTHR30177">
    <property type="entry name" value="GLYCINE BETAINE/L-PROLINE TRANSPORT SYSTEM PERMEASE PROTEIN PROW"/>
    <property type="match status" value="1"/>
</dbReference>
<dbReference type="GO" id="GO:0031460">
    <property type="term" value="P:glycine betaine transport"/>
    <property type="evidence" value="ECO:0007669"/>
    <property type="project" value="TreeGrafter"/>
</dbReference>
<dbReference type="CDD" id="cd06261">
    <property type="entry name" value="TM_PBP2"/>
    <property type="match status" value="1"/>
</dbReference>
<evidence type="ECO:0000256" key="6">
    <source>
        <dbReference type="RuleBase" id="RU363032"/>
    </source>
</evidence>
<reference evidence="8 9" key="1">
    <citation type="submission" date="2019-06" db="EMBL/GenBank/DDBJ databases">
        <title>Sequencing the genomes of 1000 actinobacteria strains.</title>
        <authorList>
            <person name="Klenk H.-P."/>
        </authorList>
    </citation>
    <scope>NUCLEOTIDE SEQUENCE [LARGE SCALE GENOMIC DNA]</scope>
    <source>
        <strain evidence="8 9">DSM 8803</strain>
    </source>
</reference>
<dbReference type="SUPFAM" id="SSF161098">
    <property type="entry name" value="MetI-like"/>
    <property type="match status" value="1"/>
</dbReference>
<gene>
    <name evidence="8" type="ORF">FB468_2205</name>
</gene>
<feature type="transmembrane region" description="Helical" evidence="6">
    <location>
        <begin position="133"/>
        <end position="166"/>
    </location>
</feature>
<feature type="transmembrane region" description="Helical" evidence="6">
    <location>
        <begin position="31"/>
        <end position="52"/>
    </location>
</feature>
<feature type="transmembrane region" description="Helical" evidence="6">
    <location>
        <begin position="93"/>
        <end position="112"/>
    </location>
</feature>
<sequence length="232" mass="23561">MNLFAEALAWLSDGANWAGSGGIPARIGEHLWVSFLAVAIAAVIALPAGLLIGHTRRGVGAIGALTGAARALPTLGVLTVFALWLGIGLAAPLVALVVLAIPSLLAGAYSGVQAVPRETSQAARAIGMRPAQVIWQVEVPLALPVIVGGVRAAVLQVVATATLAAYTADLGLGRYLFTGLKTRDYGQMLGAAILVIALALLLEVGLAMLQRATSARLTAPATPEPSHTTATT</sequence>
<evidence type="ECO:0000256" key="3">
    <source>
        <dbReference type="ARBA" id="ARBA00022692"/>
    </source>
</evidence>
<proteinExistence type="inferred from homology"/>
<accession>A0A542Y7S0</accession>
<evidence type="ECO:0000259" key="7">
    <source>
        <dbReference type="PROSITE" id="PS50928"/>
    </source>
</evidence>
<keyword evidence="9" id="KW-1185">Reference proteome</keyword>
<organism evidence="8 9">
    <name type="scientific">Leucobacter komagatae</name>
    <dbReference type="NCBI Taxonomy" id="55969"/>
    <lineage>
        <taxon>Bacteria</taxon>
        <taxon>Bacillati</taxon>
        <taxon>Actinomycetota</taxon>
        <taxon>Actinomycetes</taxon>
        <taxon>Micrococcales</taxon>
        <taxon>Microbacteriaceae</taxon>
        <taxon>Leucobacter</taxon>
    </lineage>
</organism>
<dbReference type="InterPro" id="IPR000515">
    <property type="entry name" value="MetI-like"/>
</dbReference>
<comment type="subcellular location">
    <subcellularLocation>
        <location evidence="6">Cell membrane</location>
        <topology evidence="6">Multi-pass membrane protein</topology>
    </subcellularLocation>
    <subcellularLocation>
        <location evidence="1">Membrane</location>
        <topology evidence="1">Multi-pass membrane protein</topology>
    </subcellularLocation>
</comment>
<dbReference type="PANTHER" id="PTHR30177:SF33">
    <property type="entry name" value="POSSIBLE OSMOPROTECTANT (GLYCINE BETAINE_CARNITINE_CHOLINE_L-PROLINE) TRANSPORT INTEGRAL MEMBRANE PROTEIN ABC TRANSPORTER PROZ"/>
    <property type="match status" value="1"/>
</dbReference>
<dbReference type="Pfam" id="PF00528">
    <property type="entry name" value="BPD_transp_1"/>
    <property type="match status" value="1"/>
</dbReference>
<dbReference type="GO" id="GO:0055085">
    <property type="term" value="P:transmembrane transport"/>
    <property type="evidence" value="ECO:0007669"/>
    <property type="project" value="InterPro"/>
</dbReference>
<dbReference type="InterPro" id="IPR051204">
    <property type="entry name" value="ABC_transp_perm/SBD"/>
</dbReference>
<dbReference type="GO" id="GO:0005886">
    <property type="term" value="C:plasma membrane"/>
    <property type="evidence" value="ECO:0007669"/>
    <property type="project" value="UniProtKB-SubCell"/>
</dbReference>
<dbReference type="Gene3D" id="1.10.3720.10">
    <property type="entry name" value="MetI-like"/>
    <property type="match status" value="1"/>
</dbReference>
<name>A0A542Y7S0_9MICO</name>
<evidence type="ECO:0000256" key="1">
    <source>
        <dbReference type="ARBA" id="ARBA00004141"/>
    </source>
</evidence>
<keyword evidence="5 6" id="KW-0472">Membrane</keyword>
<dbReference type="InterPro" id="IPR035906">
    <property type="entry name" value="MetI-like_sf"/>
</dbReference>
<evidence type="ECO:0000256" key="4">
    <source>
        <dbReference type="ARBA" id="ARBA00022989"/>
    </source>
</evidence>
<feature type="transmembrane region" description="Helical" evidence="6">
    <location>
        <begin position="186"/>
        <end position="209"/>
    </location>
</feature>
<evidence type="ECO:0000256" key="5">
    <source>
        <dbReference type="ARBA" id="ARBA00023136"/>
    </source>
</evidence>
<evidence type="ECO:0000256" key="2">
    <source>
        <dbReference type="ARBA" id="ARBA00022448"/>
    </source>
</evidence>
<dbReference type="OrthoDB" id="5244012at2"/>
<feature type="transmembrane region" description="Helical" evidence="6">
    <location>
        <begin position="64"/>
        <end position="87"/>
    </location>
</feature>
<keyword evidence="4 6" id="KW-1133">Transmembrane helix</keyword>
<evidence type="ECO:0000313" key="9">
    <source>
        <dbReference type="Proteomes" id="UP000319094"/>
    </source>
</evidence>
<dbReference type="EMBL" id="VFON01000001">
    <property type="protein sequence ID" value="TQL44158.1"/>
    <property type="molecule type" value="Genomic_DNA"/>
</dbReference>
<protein>
    <submittedName>
        <fullName evidence="8">Osmoprotectant transport system permease protein</fullName>
    </submittedName>
</protein>
<dbReference type="AlphaFoldDB" id="A0A542Y7S0"/>
<dbReference type="RefSeq" id="WP_141887376.1">
    <property type="nucleotide sequence ID" value="NZ_BAAAUY010000011.1"/>
</dbReference>
<evidence type="ECO:0000313" key="8">
    <source>
        <dbReference type="EMBL" id="TQL44158.1"/>
    </source>
</evidence>
<keyword evidence="3 6" id="KW-0812">Transmembrane</keyword>
<comment type="caution">
    <text evidence="8">The sequence shown here is derived from an EMBL/GenBank/DDBJ whole genome shotgun (WGS) entry which is preliminary data.</text>
</comment>
<comment type="similarity">
    <text evidence="6">Belongs to the binding-protein-dependent transport system permease family.</text>
</comment>
<dbReference type="Proteomes" id="UP000319094">
    <property type="component" value="Unassembled WGS sequence"/>
</dbReference>
<keyword evidence="2 6" id="KW-0813">Transport</keyword>
<feature type="domain" description="ABC transmembrane type-1" evidence="7">
    <location>
        <begin position="27"/>
        <end position="206"/>
    </location>
</feature>